<organism evidence="1 2">
    <name type="scientific">Thermoproteus sp. AZ2</name>
    <dbReference type="NCBI Taxonomy" id="1609232"/>
    <lineage>
        <taxon>Archaea</taxon>
        <taxon>Thermoproteota</taxon>
        <taxon>Thermoprotei</taxon>
        <taxon>Thermoproteales</taxon>
        <taxon>Thermoproteaceae</taxon>
        <taxon>Thermoproteus</taxon>
    </lineage>
</organism>
<evidence type="ECO:0000313" key="2">
    <source>
        <dbReference type="Proteomes" id="UP000033636"/>
    </source>
</evidence>
<gene>
    <name evidence="1" type="ORF">TU35_007505</name>
</gene>
<reference evidence="1" key="1">
    <citation type="submission" date="2024-07" db="EMBL/GenBank/DDBJ databases">
        <title>Metagenome and Metagenome-Assembled Genomes of Archaea from a hot spring from the geothermal field of Los Azufres, Mexico.</title>
        <authorList>
            <person name="Marin-Paredes R."/>
            <person name="Martinez-Romero E."/>
            <person name="Servin-Garciduenas L.E."/>
        </authorList>
    </citation>
    <scope>NUCLEOTIDE SEQUENCE</scope>
</reference>
<evidence type="ECO:0000313" key="1">
    <source>
        <dbReference type="EMBL" id="MFB6491068.1"/>
    </source>
</evidence>
<protein>
    <submittedName>
        <fullName evidence="1">Helix-turn-helix domain-containing protein</fullName>
    </submittedName>
</protein>
<comment type="caution">
    <text evidence="1">The sequence shown here is derived from an EMBL/GenBank/DDBJ whole genome shotgun (WGS) entry which is preliminary data.</text>
</comment>
<dbReference type="EMBL" id="JZWT02000020">
    <property type="protein sequence ID" value="MFB6491068.1"/>
    <property type="molecule type" value="Genomic_DNA"/>
</dbReference>
<proteinExistence type="predicted"/>
<accession>A0ACC6V2M6</accession>
<sequence length="212" mass="23573">MQKPVRATIRVVRRDCEVTKKLYELGLRPKAMRVKPGPEKSVHIVTLEEEPSEEHLRELGARKIGERTIVVASRSCTACRLLSQLDVYVVGDRPLDAERIDYDVIAPDRGRLKSAVLMLASAGLQPKLLASEELKAVGLTPRQLEFLLMAYREGFFCVDRKTTLTEIANKLGVKPGSLEDVVRRALKKVVEYYLINEGVIPSGSSDVLDGCA</sequence>
<name>A0ACC6V2M6_9CREN</name>
<dbReference type="Proteomes" id="UP000033636">
    <property type="component" value="Unassembled WGS sequence"/>
</dbReference>